<dbReference type="EMBL" id="BLLF01001392">
    <property type="protein sequence ID" value="GFH19020.1"/>
    <property type="molecule type" value="Genomic_DNA"/>
</dbReference>
<dbReference type="GO" id="GO:1904491">
    <property type="term" value="P:protein localization to ciliary transition zone"/>
    <property type="evidence" value="ECO:0007669"/>
    <property type="project" value="TreeGrafter"/>
</dbReference>
<evidence type="ECO:0000313" key="3">
    <source>
        <dbReference type="Proteomes" id="UP000485058"/>
    </source>
</evidence>
<dbReference type="InterPro" id="IPR052434">
    <property type="entry name" value="Tectonic-like_complex_comp"/>
</dbReference>
<evidence type="ECO:0000259" key="1">
    <source>
        <dbReference type="Pfam" id="PF15625"/>
    </source>
</evidence>
<sequence length="243" mass="26057">MHGMPTASDRLASAKTTTEVGVVRLPRLVPILTVQPQQAQGPAPDAAAYVSLPPYTYTATASLATQQPWQQTGAELQMRPRALAAKGSAAVSKSRYYLKLFLNGHFVDCSQDVHLGEDFTTTFKDIFSVQVVRWPESIMVQLFERGAVRDTALASVYVGVPGLMGSPHVDPRPMAYQFTSQAPYRTLVQGAGQPSPPGSPGREVCGPLHDPGLVYPAGVVFIRCGWVNSQAAPSAHMTEHVGA</sequence>
<organism evidence="2 3">
    <name type="scientific">Haematococcus lacustris</name>
    <name type="common">Green alga</name>
    <name type="synonym">Haematococcus pluvialis</name>
    <dbReference type="NCBI Taxonomy" id="44745"/>
    <lineage>
        <taxon>Eukaryota</taxon>
        <taxon>Viridiplantae</taxon>
        <taxon>Chlorophyta</taxon>
        <taxon>core chlorophytes</taxon>
        <taxon>Chlorophyceae</taxon>
        <taxon>CS clade</taxon>
        <taxon>Chlamydomonadales</taxon>
        <taxon>Haematococcaceae</taxon>
        <taxon>Haematococcus</taxon>
    </lineage>
</organism>
<name>A0A699ZC76_HAELA</name>
<gene>
    <name evidence="2" type="ORF">HaLaN_15906</name>
</gene>
<dbReference type="AlphaFoldDB" id="A0A699ZC76"/>
<dbReference type="PANTHER" id="PTHR20837">
    <property type="entry name" value="CENTROSOMAL PROTEIN-RELATED"/>
    <property type="match status" value="1"/>
</dbReference>
<protein>
    <submittedName>
        <fullName evidence="2">CC2D2AN-C2 domain-containing protein</fullName>
    </submittedName>
</protein>
<dbReference type="GO" id="GO:1905515">
    <property type="term" value="P:non-motile cilium assembly"/>
    <property type="evidence" value="ECO:0007669"/>
    <property type="project" value="TreeGrafter"/>
</dbReference>
<feature type="domain" description="CC2D2A N-terminal C2" evidence="1">
    <location>
        <begin position="89"/>
        <end position="230"/>
    </location>
</feature>
<dbReference type="Pfam" id="PF15625">
    <property type="entry name" value="CC2D2AN-C2"/>
    <property type="match status" value="1"/>
</dbReference>
<proteinExistence type="predicted"/>
<keyword evidence="3" id="KW-1185">Reference proteome</keyword>
<accession>A0A699ZC76</accession>
<evidence type="ECO:0000313" key="2">
    <source>
        <dbReference type="EMBL" id="GFH19020.1"/>
    </source>
</evidence>
<dbReference type="Proteomes" id="UP000485058">
    <property type="component" value="Unassembled WGS sequence"/>
</dbReference>
<reference evidence="2 3" key="1">
    <citation type="submission" date="2020-02" db="EMBL/GenBank/DDBJ databases">
        <title>Draft genome sequence of Haematococcus lacustris strain NIES-144.</title>
        <authorList>
            <person name="Morimoto D."/>
            <person name="Nakagawa S."/>
            <person name="Yoshida T."/>
            <person name="Sawayama S."/>
        </authorList>
    </citation>
    <scope>NUCLEOTIDE SEQUENCE [LARGE SCALE GENOMIC DNA]</scope>
    <source>
        <strain evidence="2 3">NIES-144</strain>
    </source>
</reference>
<comment type="caution">
    <text evidence="2">The sequence shown here is derived from an EMBL/GenBank/DDBJ whole genome shotgun (WGS) entry which is preliminary data.</text>
</comment>
<dbReference type="GO" id="GO:0035869">
    <property type="term" value="C:ciliary transition zone"/>
    <property type="evidence" value="ECO:0007669"/>
    <property type="project" value="TreeGrafter"/>
</dbReference>
<dbReference type="PANTHER" id="PTHR20837:SF0">
    <property type="entry name" value="COILED-COIL AND C2 DOMAIN-CONTAINING PROTEIN 2A"/>
    <property type="match status" value="1"/>
</dbReference>
<dbReference type="InterPro" id="IPR028928">
    <property type="entry name" value="CC2D2AN-C2"/>
</dbReference>